<protein>
    <recommendedName>
        <fullName evidence="1">Tn3 transposase DDE domain-containing protein</fullName>
    </recommendedName>
</protein>
<evidence type="ECO:0000259" key="1">
    <source>
        <dbReference type="Pfam" id="PF01526"/>
    </source>
</evidence>
<evidence type="ECO:0000313" key="3">
    <source>
        <dbReference type="Proteomes" id="UP000226257"/>
    </source>
</evidence>
<gene>
    <name evidence="2" type="ORF">COK98_25965</name>
</gene>
<dbReference type="GO" id="GO:0004803">
    <property type="term" value="F:transposase activity"/>
    <property type="evidence" value="ECO:0007669"/>
    <property type="project" value="InterPro"/>
</dbReference>
<organism evidence="2 3">
    <name type="scientific">Bacillus cereus</name>
    <dbReference type="NCBI Taxonomy" id="1396"/>
    <lineage>
        <taxon>Bacteria</taxon>
        <taxon>Bacillati</taxon>
        <taxon>Bacillota</taxon>
        <taxon>Bacilli</taxon>
        <taxon>Bacillales</taxon>
        <taxon>Bacillaceae</taxon>
        <taxon>Bacillus</taxon>
        <taxon>Bacillus cereus group</taxon>
    </lineage>
</organism>
<comment type="caution">
    <text evidence="2">The sequence shown here is derived from an EMBL/GenBank/DDBJ whole genome shotgun (WGS) entry which is preliminary data.</text>
</comment>
<dbReference type="InterPro" id="IPR002513">
    <property type="entry name" value="Tn3_Tnp_DDE_dom"/>
</dbReference>
<dbReference type="GO" id="GO:0006313">
    <property type="term" value="P:DNA transposition"/>
    <property type="evidence" value="ECO:0007669"/>
    <property type="project" value="InterPro"/>
</dbReference>
<dbReference type="Pfam" id="PF01526">
    <property type="entry name" value="DDE_Tnp_Tn3"/>
    <property type="match status" value="1"/>
</dbReference>
<dbReference type="EMBL" id="NVDQ01000038">
    <property type="protein sequence ID" value="PFV02837.1"/>
    <property type="molecule type" value="Genomic_DNA"/>
</dbReference>
<name>A0A9X7B798_BACCE</name>
<dbReference type="Proteomes" id="UP000226257">
    <property type="component" value="Unassembled WGS sequence"/>
</dbReference>
<proteinExistence type="predicted"/>
<accession>A0A9X7B798</accession>
<dbReference type="AlphaFoldDB" id="A0A9X7B798"/>
<evidence type="ECO:0000313" key="2">
    <source>
        <dbReference type="EMBL" id="PFV02837.1"/>
    </source>
</evidence>
<feature type="domain" description="Tn3 transposase DDE" evidence="1">
    <location>
        <begin position="8"/>
        <end position="59"/>
    </location>
</feature>
<reference evidence="2 3" key="1">
    <citation type="submission" date="2017-09" db="EMBL/GenBank/DDBJ databases">
        <title>Large-scale bioinformatics analysis of Bacillus genomes uncovers conserved roles of natural products in bacterial physiology.</title>
        <authorList>
            <consortium name="Agbiome Team Llc"/>
            <person name="Bleich R.M."/>
            <person name="Grubbs K.J."/>
            <person name="Santa Maria K.C."/>
            <person name="Allen S.E."/>
            <person name="Farag S."/>
            <person name="Shank E.A."/>
            <person name="Bowers A."/>
        </authorList>
    </citation>
    <scope>NUCLEOTIDE SEQUENCE [LARGE SCALE GENOMIC DNA]</scope>
    <source>
        <strain evidence="2 3">AFS060282</strain>
    </source>
</reference>
<sequence>MFWKHVEPQDQLQKRSAPNLLINAISVWDTFYLSEAIIVLKKKELLKHISPFGWEEISISYRFQTILKNKITLPFSYMNKKG</sequence>